<dbReference type="KEGG" id="slom:PXH66_18820"/>
<dbReference type="AlphaFoldDB" id="A0AAE9ZU86"/>
<name>A0AAE9ZU86_9BACT</name>
<proteinExistence type="predicted"/>
<keyword evidence="2" id="KW-1185">Reference proteome</keyword>
<reference evidence="1" key="1">
    <citation type="submission" date="2023-03" db="EMBL/GenBank/DDBJ databases">
        <title>Lomoglobus Profundus gen. nov., sp. nov., a novel member of the phylum Verrucomicrobia, isolated from deep-marine sediment of South China Sea.</title>
        <authorList>
            <person name="Ahmad T."/>
            <person name="Ishaq S.E."/>
            <person name="Wang F."/>
        </authorList>
    </citation>
    <scope>NUCLEOTIDE SEQUENCE</scope>
    <source>
        <strain evidence="1">LMO-M01</strain>
    </source>
</reference>
<sequence length="58" mass="6310">MKNLYADMFMSSAPKAAVCPMTMGKTVTGLGWNRLDVRVLRNRQASKHSRANPGSGVT</sequence>
<evidence type="ECO:0000313" key="2">
    <source>
        <dbReference type="Proteomes" id="UP001218638"/>
    </source>
</evidence>
<gene>
    <name evidence="1" type="ORF">PXH66_18820</name>
</gene>
<dbReference type="Proteomes" id="UP001218638">
    <property type="component" value="Chromosome"/>
</dbReference>
<organism evidence="1 2">
    <name type="scientific">Synoicihabitans lomoniglobus</name>
    <dbReference type="NCBI Taxonomy" id="2909285"/>
    <lineage>
        <taxon>Bacteria</taxon>
        <taxon>Pseudomonadati</taxon>
        <taxon>Verrucomicrobiota</taxon>
        <taxon>Opitutia</taxon>
        <taxon>Opitutales</taxon>
        <taxon>Opitutaceae</taxon>
        <taxon>Synoicihabitans</taxon>
    </lineage>
</organism>
<evidence type="ECO:0000313" key="1">
    <source>
        <dbReference type="EMBL" id="WED64396.1"/>
    </source>
</evidence>
<protein>
    <submittedName>
        <fullName evidence="1">Uncharacterized protein</fullName>
    </submittedName>
</protein>
<accession>A0AAE9ZU86</accession>
<dbReference type="EMBL" id="CP119075">
    <property type="protein sequence ID" value="WED64396.1"/>
    <property type="molecule type" value="Genomic_DNA"/>
</dbReference>
<dbReference type="RefSeq" id="WP_330932111.1">
    <property type="nucleotide sequence ID" value="NZ_CP119075.1"/>
</dbReference>